<dbReference type="Pfam" id="PF15456">
    <property type="entry name" value="Uds1"/>
    <property type="match status" value="1"/>
</dbReference>
<feature type="compositionally biased region" description="Acidic residues" evidence="2">
    <location>
        <begin position="445"/>
        <end position="455"/>
    </location>
</feature>
<organism evidence="5 6">
    <name type="scientific">Hapsidospora chrysogenum (strain ATCC 11550 / CBS 779.69 / DSM 880 / IAM 14645 / JCM 23072 / IMI 49137)</name>
    <name type="common">Acremonium chrysogenum</name>
    <dbReference type="NCBI Taxonomy" id="857340"/>
    <lineage>
        <taxon>Eukaryota</taxon>
        <taxon>Fungi</taxon>
        <taxon>Dikarya</taxon>
        <taxon>Ascomycota</taxon>
        <taxon>Pezizomycotina</taxon>
        <taxon>Sordariomycetes</taxon>
        <taxon>Hypocreomycetidae</taxon>
        <taxon>Hypocreales</taxon>
        <taxon>Bionectriaceae</taxon>
        <taxon>Hapsidospora</taxon>
    </lineage>
</organism>
<evidence type="ECO:0000259" key="3">
    <source>
        <dbReference type="Pfam" id="PF15456"/>
    </source>
</evidence>
<dbReference type="HOGENOM" id="CLU_006409_0_0_1"/>
<feature type="coiled-coil region" evidence="1">
    <location>
        <begin position="186"/>
        <end position="213"/>
    </location>
</feature>
<gene>
    <name evidence="5" type="ORF">ACRE_043800</name>
</gene>
<name>A0A086T635_HAPC1</name>
<dbReference type="AlphaFoldDB" id="A0A086T635"/>
<feature type="compositionally biased region" description="Basic and acidic residues" evidence="2">
    <location>
        <begin position="778"/>
        <end position="798"/>
    </location>
</feature>
<feature type="compositionally biased region" description="Basic and acidic residues" evidence="2">
    <location>
        <begin position="432"/>
        <end position="444"/>
    </location>
</feature>
<feature type="region of interest" description="Disordered" evidence="2">
    <location>
        <begin position="432"/>
        <end position="455"/>
    </location>
</feature>
<keyword evidence="6" id="KW-1185">Reference proteome</keyword>
<dbReference type="InterPro" id="IPR056703">
    <property type="entry name" value="DUF7801"/>
</dbReference>
<accession>A0A086T635</accession>
<feature type="domain" description="DUF7801" evidence="4">
    <location>
        <begin position="618"/>
        <end position="669"/>
    </location>
</feature>
<feature type="region of interest" description="Disordered" evidence="2">
    <location>
        <begin position="1"/>
        <end position="31"/>
    </location>
</feature>
<dbReference type="EMBL" id="JPKY01000042">
    <property type="protein sequence ID" value="KFH44817.1"/>
    <property type="molecule type" value="Genomic_DNA"/>
</dbReference>
<evidence type="ECO:0000256" key="1">
    <source>
        <dbReference type="SAM" id="Coils"/>
    </source>
</evidence>
<evidence type="ECO:0000256" key="2">
    <source>
        <dbReference type="SAM" id="MobiDB-lite"/>
    </source>
</evidence>
<feature type="region of interest" description="Disordered" evidence="2">
    <location>
        <begin position="730"/>
        <end position="798"/>
    </location>
</feature>
<dbReference type="STRING" id="857340.A0A086T635"/>
<dbReference type="Gene3D" id="1.10.287.1490">
    <property type="match status" value="1"/>
</dbReference>
<evidence type="ECO:0000313" key="5">
    <source>
        <dbReference type="EMBL" id="KFH44817.1"/>
    </source>
</evidence>
<sequence>MNGLGHGHGHGHRPSVDDYAMPPKSGIDPSGRVVVESYQTDIVRGFEKEAPLYNPVRTPLRIPWAPARMSQAVEPRRERYKQRTDSCQMNPDRTQSSALVDLKDPIQVHLLTETALTDSKEYEILSQEEIDGLKKQCQTLTQRIEVTRSNLLIQSKYRDAAVSMAKLYSPTAGGPEGNRLSGDQSLREAEVEREACERKCEELAAELFHLEKRIMEPKRRLLEHTAGILQLTHKASKKRAMAANGQPLNGVPGSPESMYTYTQSRNSLDGPDDFYTDDTSFHGFDPLDTRGPRKNAIEIPMKSPIREQHSQLKEEMDRLREENRQLIDSVTEMEQKLEGLNGSLRETIVRFNPDEYSQFEWPPSAERSQDSRPGDILRNQVAYLASALAAVQAEQQSHAGASGGASGSESQERELVMLWDLIQSGYTTIKQQKDDRRRVRAEKGLEDDESDDDGIDLSEEYTLYNLVSRVRWLYRQATTLKDQKSVLKRQIKQQRELNNKSDAEKDAEIAQKQEDLDRAEREAMDAQRMLTEALEELEKARETGGEAVQAELEERRQRTRVLESKLQDLREELQQAESGGQETQARLAKMDESIGALNAQLDEATQSRDAAEQRAGELQDALRAREKELEDLNISYAELKTEVTIARAELDSAYGSRAERAADAAAVQSSEEIARLKSELEATARELEEVTKETIASERERVELESKLDDALAARSELEADLGTARQRLEDEVQRSGDQISKLQDELDGERLRAGRGSGDGARPGAGASMLSEQFRATMREERKKYQEDIREERARSRKLEEELARLKRAQGPGKSPLSPR</sequence>
<dbReference type="Proteomes" id="UP000029964">
    <property type="component" value="Unassembled WGS sequence"/>
</dbReference>
<protein>
    <submittedName>
        <fullName evidence="5">Uncharacterized protein</fullName>
    </submittedName>
</protein>
<dbReference type="Pfam" id="PF25078">
    <property type="entry name" value="DUF7801"/>
    <property type="match status" value="1"/>
</dbReference>
<dbReference type="InterPro" id="IPR029191">
    <property type="entry name" value="Uds1"/>
</dbReference>
<proteinExistence type="predicted"/>
<feature type="compositionally biased region" description="Basic and acidic residues" evidence="2">
    <location>
        <begin position="743"/>
        <end position="753"/>
    </location>
</feature>
<feature type="region of interest" description="Disordered" evidence="2">
    <location>
        <begin position="494"/>
        <end position="523"/>
    </location>
</feature>
<dbReference type="OrthoDB" id="5569911at2759"/>
<feature type="coiled-coil region" evidence="1">
    <location>
        <begin position="302"/>
        <end position="336"/>
    </location>
</feature>
<evidence type="ECO:0000313" key="6">
    <source>
        <dbReference type="Proteomes" id="UP000029964"/>
    </source>
</evidence>
<comment type="caution">
    <text evidence="5">The sequence shown here is derived from an EMBL/GenBank/DDBJ whole genome shotgun (WGS) entry which is preliminary data.</text>
</comment>
<reference evidence="6" key="1">
    <citation type="journal article" date="2014" name="Genome Announc.">
        <title>Genome sequence and annotation of Acremonium chrysogenum, producer of the beta-lactam antibiotic cephalosporin C.</title>
        <authorList>
            <person name="Terfehr D."/>
            <person name="Dahlmann T.A."/>
            <person name="Specht T."/>
            <person name="Zadra I."/>
            <person name="Kuernsteiner H."/>
            <person name="Kueck U."/>
        </authorList>
    </citation>
    <scope>NUCLEOTIDE SEQUENCE [LARGE SCALE GENOMIC DNA]</scope>
    <source>
        <strain evidence="6">ATCC 11550 / CBS 779.69 / DSM 880 / IAM 14645 / JCM 23072 / IMI 49137</strain>
    </source>
</reference>
<keyword evidence="1" id="KW-0175">Coiled coil</keyword>
<evidence type="ECO:0000259" key="4">
    <source>
        <dbReference type="Pfam" id="PF25078"/>
    </source>
</evidence>
<feature type="domain" description="Up-regulated during septation protein 1" evidence="3">
    <location>
        <begin position="108"/>
        <end position="232"/>
    </location>
</feature>
<dbReference type="PANTHER" id="PTHR43941">
    <property type="entry name" value="STRUCTURAL MAINTENANCE OF CHROMOSOMES PROTEIN 2"/>
    <property type="match status" value="1"/>
</dbReference>